<dbReference type="OrthoDB" id="1731766at2759"/>
<evidence type="ECO:0000313" key="1">
    <source>
        <dbReference type="EMBL" id="CAA2625342.1"/>
    </source>
</evidence>
<dbReference type="AlphaFoldDB" id="A0A7I8KUJ6"/>
<gene>
    <name evidence="1" type="ORF">SI7747_09011111</name>
    <name evidence="2" type="ORF">SI8410_09011999</name>
</gene>
<evidence type="ECO:0000313" key="2">
    <source>
        <dbReference type="EMBL" id="CAA7401321.1"/>
    </source>
</evidence>
<dbReference type="EMBL" id="LR743596">
    <property type="protein sequence ID" value="CAA2625342.1"/>
    <property type="molecule type" value="Genomic_DNA"/>
</dbReference>
<dbReference type="Proteomes" id="UP000663760">
    <property type="component" value="Chromosome 9"/>
</dbReference>
<keyword evidence="3" id="KW-1185">Reference proteome</keyword>
<protein>
    <submittedName>
        <fullName evidence="2">Uncharacterized protein</fullName>
    </submittedName>
</protein>
<dbReference type="EMBL" id="LR746272">
    <property type="protein sequence ID" value="CAA7401321.1"/>
    <property type="molecule type" value="Genomic_DNA"/>
</dbReference>
<sequence>MVNYSYSNLADDLQGVMPMYCDNQAAIFIVNNPTFHLGTLHIEIACHVIRH</sequence>
<organism evidence="2 3">
    <name type="scientific">Spirodela intermedia</name>
    <name type="common">Intermediate duckweed</name>
    <dbReference type="NCBI Taxonomy" id="51605"/>
    <lineage>
        <taxon>Eukaryota</taxon>
        <taxon>Viridiplantae</taxon>
        <taxon>Streptophyta</taxon>
        <taxon>Embryophyta</taxon>
        <taxon>Tracheophyta</taxon>
        <taxon>Spermatophyta</taxon>
        <taxon>Magnoliopsida</taxon>
        <taxon>Liliopsida</taxon>
        <taxon>Araceae</taxon>
        <taxon>Lemnoideae</taxon>
        <taxon>Spirodela</taxon>
    </lineage>
</organism>
<name>A0A7I8KUJ6_SPIIN</name>
<evidence type="ECO:0000313" key="3">
    <source>
        <dbReference type="Proteomes" id="UP000663760"/>
    </source>
</evidence>
<reference evidence="2" key="1">
    <citation type="submission" date="2020-02" db="EMBL/GenBank/DDBJ databases">
        <authorList>
            <person name="Scholz U."/>
            <person name="Mascher M."/>
            <person name="Fiebig A."/>
        </authorList>
    </citation>
    <scope>NUCLEOTIDE SEQUENCE</scope>
</reference>
<accession>A0A7I8KUJ6</accession>
<proteinExistence type="predicted"/>